<dbReference type="GO" id="GO:0016787">
    <property type="term" value="F:hydrolase activity"/>
    <property type="evidence" value="ECO:0007669"/>
    <property type="project" value="InterPro"/>
</dbReference>
<accession>X0XVW6</accession>
<dbReference type="AlphaFoldDB" id="X0XVW6"/>
<protein>
    <recommendedName>
        <fullName evidence="1">Amidohydrolase-related domain-containing protein</fullName>
    </recommendedName>
</protein>
<evidence type="ECO:0000313" key="2">
    <source>
        <dbReference type="EMBL" id="GAG47500.1"/>
    </source>
</evidence>
<dbReference type="InterPro" id="IPR032466">
    <property type="entry name" value="Metal_Hydrolase"/>
</dbReference>
<dbReference type="Gene3D" id="3.20.20.140">
    <property type="entry name" value="Metal-dependent hydrolases"/>
    <property type="match status" value="1"/>
</dbReference>
<organism evidence="2">
    <name type="scientific">marine sediment metagenome</name>
    <dbReference type="NCBI Taxonomy" id="412755"/>
    <lineage>
        <taxon>unclassified sequences</taxon>
        <taxon>metagenomes</taxon>
        <taxon>ecological metagenomes</taxon>
    </lineage>
</organism>
<reference evidence="2" key="1">
    <citation type="journal article" date="2014" name="Front. Microbiol.">
        <title>High frequency of phylogenetically diverse reductive dehalogenase-homologous genes in deep subseafloor sedimentary metagenomes.</title>
        <authorList>
            <person name="Kawai M."/>
            <person name="Futagami T."/>
            <person name="Toyoda A."/>
            <person name="Takaki Y."/>
            <person name="Nishi S."/>
            <person name="Hori S."/>
            <person name="Arai W."/>
            <person name="Tsubouchi T."/>
            <person name="Morono Y."/>
            <person name="Uchiyama I."/>
            <person name="Ito T."/>
            <person name="Fujiyama A."/>
            <person name="Inagaki F."/>
            <person name="Takami H."/>
        </authorList>
    </citation>
    <scope>NUCLEOTIDE SEQUENCE</scope>
    <source>
        <strain evidence="2">Expedition CK06-06</strain>
    </source>
</reference>
<feature type="domain" description="Amidohydrolase-related" evidence="1">
    <location>
        <begin position="11"/>
        <end position="66"/>
    </location>
</feature>
<dbReference type="Pfam" id="PF04909">
    <property type="entry name" value="Amidohydro_2"/>
    <property type="match status" value="1"/>
</dbReference>
<proteinExistence type="predicted"/>
<gene>
    <name evidence="2" type="ORF">S01H1_83720</name>
</gene>
<dbReference type="EMBL" id="BARS01056976">
    <property type="protein sequence ID" value="GAG47500.1"/>
    <property type="molecule type" value="Genomic_DNA"/>
</dbReference>
<evidence type="ECO:0000259" key="1">
    <source>
        <dbReference type="Pfam" id="PF04909"/>
    </source>
</evidence>
<dbReference type="InterPro" id="IPR006680">
    <property type="entry name" value="Amidohydro-rel"/>
</dbReference>
<comment type="caution">
    <text evidence="2">The sequence shown here is derived from an EMBL/GenBank/DDBJ whole genome shotgun (WGS) entry which is preliminary data.</text>
</comment>
<dbReference type="SUPFAM" id="SSF51556">
    <property type="entry name" value="Metallo-dependent hydrolases"/>
    <property type="match status" value="1"/>
</dbReference>
<name>X0XVW6_9ZZZZ</name>
<sequence>MDTAGMTMHSKIREAVERLGEGRVMYGSDVPLGHPAWEIPKVKVSGLDEEQLRKVLYENAHKIYDL</sequence>